<keyword evidence="1" id="KW-0812">Transmembrane</keyword>
<evidence type="ECO:0000313" key="2">
    <source>
        <dbReference type="EMBL" id="SLN39421.1"/>
    </source>
</evidence>
<keyword evidence="1" id="KW-1133">Transmembrane helix</keyword>
<reference evidence="3" key="1">
    <citation type="submission" date="2017-03" db="EMBL/GenBank/DDBJ databases">
        <authorList>
            <person name="Rodrigo-Torres L."/>
            <person name="Arahal R.D."/>
            <person name="Lucena T."/>
        </authorList>
    </citation>
    <scope>NUCLEOTIDE SEQUENCE [LARGE SCALE GENOMIC DNA]</scope>
    <source>
        <strain evidence="3">CECT 8370</strain>
    </source>
</reference>
<gene>
    <name evidence="2" type="ORF">ROG8370_01633</name>
</gene>
<sequence length="177" mass="20091">MVNFFSSNPFWLFLGVVAGALIQAILHWFERHRQANAALKVLQIEIKYNLEQASSYIDEINRQRELLYSGEISPEKAFFPMVGFDYSALGPINNSGYLHTLLGPESLGSVLRFSGHFNNRTGELLYSALQQEASAGRAVSFLLEEKVRAEKLRSRLVPIAKAKKKWFRLSIEMPKQA</sequence>
<evidence type="ECO:0000256" key="1">
    <source>
        <dbReference type="SAM" id="Phobius"/>
    </source>
</evidence>
<evidence type="ECO:0000313" key="3">
    <source>
        <dbReference type="Proteomes" id="UP000194012"/>
    </source>
</evidence>
<dbReference type="RefSeq" id="WP_139838085.1">
    <property type="nucleotide sequence ID" value="NZ_FWFJ01000012.1"/>
</dbReference>
<dbReference type="EMBL" id="FWFJ01000012">
    <property type="protein sequence ID" value="SLN39421.1"/>
    <property type="molecule type" value="Genomic_DNA"/>
</dbReference>
<dbReference type="Proteomes" id="UP000194012">
    <property type="component" value="Unassembled WGS sequence"/>
</dbReference>
<keyword evidence="3" id="KW-1185">Reference proteome</keyword>
<name>A0A1X6Z420_9RHOB</name>
<dbReference type="OrthoDB" id="7867131at2"/>
<organism evidence="2 3">
    <name type="scientific">Roseovarius gaetbuli</name>
    <dbReference type="NCBI Taxonomy" id="1356575"/>
    <lineage>
        <taxon>Bacteria</taxon>
        <taxon>Pseudomonadati</taxon>
        <taxon>Pseudomonadota</taxon>
        <taxon>Alphaproteobacteria</taxon>
        <taxon>Rhodobacterales</taxon>
        <taxon>Roseobacteraceae</taxon>
        <taxon>Roseovarius</taxon>
    </lineage>
</organism>
<proteinExistence type="predicted"/>
<dbReference type="AlphaFoldDB" id="A0A1X6Z420"/>
<protein>
    <submittedName>
        <fullName evidence="2">Uncharacterized protein</fullName>
    </submittedName>
</protein>
<accession>A0A1X6Z420</accession>
<feature type="transmembrane region" description="Helical" evidence="1">
    <location>
        <begin position="12"/>
        <end position="29"/>
    </location>
</feature>
<keyword evidence="1" id="KW-0472">Membrane</keyword>